<dbReference type="Proteomes" id="UP000790709">
    <property type="component" value="Unassembled WGS sequence"/>
</dbReference>
<evidence type="ECO:0000313" key="1">
    <source>
        <dbReference type="EMBL" id="KAH7930722.1"/>
    </source>
</evidence>
<protein>
    <submittedName>
        <fullName evidence="1">S-adenosyl-L-methionine-dependent methyltransferase</fullName>
    </submittedName>
</protein>
<accession>A0ACB8C164</accession>
<reference evidence="1" key="1">
    <citation type="journal article" date="2021" name="New Phytol.">
        <title>Evolutionary innovations through gain and loss of genes in the ectomycorrhizal Boletales.</title>
        <authorList>
            <person name="Wu G."/>
            <person name="Miyauchi S."/>
            <person name="Morin E."/>
            <person name="Kuo A."/>
            <person name="Drula E."/>
            <person name="Varga T."/>
            <person name="Kohler A."/>
            <person name="Feng B."/>
            <person name="Cao Y."/>
            <person name="Lipzen A."/>
            <person name="Daum C."/>
            <person name="Hundley H."/>
            <person name="Pangilinan J."/>
            <person name="Johnson J."/>
            <person name="Barry K."/>
            <person name="LaButti K."/>
            <person name="Ng V."/>
            <person name="Ahrendt S."/>
            <person name="Min B."/>
            <person name="Choi I.G."/>
            <person name="Park H."/>
            <person name="Plett J.M."/>
            <person name="Magnuson J."/>
            <person name="Spatafora J.W."/>
            <person name="Nagy L.G."/>
            <person name="Henrissat B."/>
            <person name="Grigoriev I.V."/>
            <person name="Yang Z.L."/>
            <person name="Xu J."/>
            <person name="Martin F.M."/>
        </authorList>
    </citation>
    <scope>NUCLEOTIDE SEQUENCE</scope>
    <source>
        <strain evidence="1">KUC20120723A-06</strain>
    </source>
</reference>
<organism evidence="1 2">
    <name type="scientific">Leucogyrophana mollusca</name>
    <dbReference type="NCBI Taxonomy" id="85980"/>
    <lineage>
        <taxon>Eukaryota</taxon>
        <taxon>Fungi</taxon>
        <taxon>Dikarya</taxon>
        <taxon>Basidiomycota</taxon>
        <taxon>Agaricomycotina</taxon>
        <taxon>Agaricomycetes</taxon>
        <taxon>Agaricomycetidae</taxon>
        <taxon>Boletales</taxon>
        <taxon>Boletales incertae sedis</taxon>
        <taxon>Leucogyrophana</taxon>
    </lineage>
</organism>
<keyword evidence="1" id="KW-0489">Methyltransferase</keyword>
<name>A0ACB8C164_9AGAM</name>
<comment type="caution">
    <text evidence="1">The sequence shown here is derived from an EMBL/GenBank/DDBJ whole genome shotgun (WGS) entry which is preliminary data.</text>
</comment>
<dbReference type="EMBL" id="MU266330">
    <property type="protein sequence ID" value="KAH7930722.1"/>
    <property type="molecule type" value="Genomic_DNA"/>
</dbReference>
<keyword evidence="2" id="KW-1185">Reference proteome</keyword>
<sequence>MSTEAHSAAYTSAKGSISIFVISIGLALFTSAYETAVVPLLGDAPTQKYLNYVVQGSTGLALIVPRLSTSKILLLLGTLTLLAPYASYWVGSYAARLGDPIQSPLITHVSVLAPVIYLAVSLAMSIDARLAMLVLAANALQLRPLLELAASLLPFKASSTTIFAVLGSTPIIIWTWLSISTDEATLRKEQGTRKHVQQIRSILPMLFPALTLMFPGMLSPTLSSPLGSPFESSAYPLRILSTTQSTTGVIVVGELLPPPVENSTALHSIRFLRASHSILGGVWTDNKIVTIDNVQPLTDEQGTPLGDSIYSAFVLQEAARLVNSTPQGKTGTWENALVIGLGAGISATAFSQHGITPTIVEIDPAVHDAARRYFGLPDLGQDKVFLEDARRWVGRKRASIESDDSQEIAKYDIVVHDCFSGGGVPEHLFTVEFWNDLKTIMSPEGVVAVNFAGKLASDASRAILTTLLKAFGQCRAFHDLLEPISEEQFYTDFINLVFFCSTSNVPLTFRPSVKEDYLGSYLRHHVLSSLDKREVNIHQIRGSRIWSSETEEKFLLTDMNNKLNEWQRDEALDHWKLMRELLPDVVWETY</sequence>
<evidence type="ECO:0000313" key="2">
    <source>
        <dbReference type="Proteomes" id="UP000790709"/>
    </source>
</evidence>
<gene>
    <name evidence="1" type="ORF">BV22DRAFT_1124746</name>
</gene>
<keyword evidence="1" id="KW-0808">Transferase</keyword>
<proteinExistence type="predicted"/>